<keyword evidence="5" id="KW-1185">Reference proteome</keyword>
<dbReference type="Proteomes" id="UP000676325">
    <property type="component" value="Unassembled WGS sequence"/>
</dbReference>
<sequence length="178" mass="20494">MKDIRTVSSRVVYENPWLSVREDAIERADGSPGIYSVVDKGNYAVVVPYENDGFWLVEQYRYPMGERSWEFPMGTYPDRRTGDPLELARRELLEETGLSAGRWDLLGELWCVPGFSSQAGHVYLATELIHGELDREHEEQDMRHGWFSRADVEKMLRDGTIKDAQSIACYGFFLLHGK</sequence>
<gene>
    <name evidence="4" type="ORF">KDK95_18610</name>
</gene>
<dbReference type="GO" id="GO:0005829">
    <property type="term" value="C:cytosol"/>
    <property type="evidence" value="ECO:0007669"/>
    <property type="project" value="TreeGrafter"/>
</dbReference>
<dbReference type="PANTHER" id="PTHR11839:SF18">
    <property type="entry name" value="NUDIX HYDROLASE DOMAIN-CONTAINING PROTEIN"/>
    <property type="match status" value="1"/>
</dbReference>
<protein>
    <submittedName>
        <fullName evidence="4">NUDIX hydrolase</fullName>
    </submittedName>
</protein>
<evidence type="ECO:0000256" key="2">
    <source>
        <dbReference type="ARBA" id="ARBA00022801"/>
    </source>
</evidence>
<dbReference type="CDD" id="cd24161">
    <property type="entry name" value="NUDIX_ADPRase_Ndx2"/>
    <property type="match status" value="1"/>
</dbReference>
<dbReference type="PROSITE" id="PS51462">
    <property type="entry name" value="NUDIX"/>
    <property type="match status" value="1"/>
</dbReference>
<proteinExistence type="predicted"/>
<accession>A0A941IHA5</accession>
<evidence type="ECO:0000313" key="4">
    <source>
        <dbReference type="EMBL" id="MBR7828330.1"/>
    </source>
</evidence>
<name>A0A941IHA5_9ACTN</name>
<dbReference type="GO" id="GO:0019693">
    <property type="term" value="P:ribose phosphate metabolic process"/>
    <property type="evidence" value="ECO:0007669"/>
    <property type="project" value="TreeGrafter"/>
</dbReference>
<dbReference type="PANTHER" id="PTHR11839">
    <property type="entry name" value="UDP/ADP-SUGAR PYROPHOSPHATASE"/>
    <property type="match status" value="1"/>
</dbReference>
<evidence type="ECO:0000313" key="5">
    <source>
        <dbReference type="Proteomes" id="UP000676325"/>
    </source>
</evidence>
<dbReference type="Pfam" id="PF00293">
    <property type="entry name" value="NUDIX"/>
    <property type="match status" value="1"/>
</dbReference>
<comment type="cofactor">
    <cofactor evidence="1">
        <name>Mg(2+)</name>
        <dbReference type="ChEBI" id="CHEBI:18420"/>
    </cofactor>
</comment>
<dbReference type="SUPFAM" id="SSF55811">
    <property type="entry name" value="Nudix"/>
    <property type="match status" value="1"/>
</dbReference>
<dbReference type="GO" id="GO:0016787">
    <property type="term" value="F:hydrolase activity"/>
    <property type="evidence" value="ECO:0007669"/>
    <property type="project" value="UniProtKB-KW"/>
</dbReference>
<feature type="domain" description="Nudix hydrolase" evidence="3">
    <location>
        <begin position="39"/>
        <end position="169"/>
    </location>
</feature>
<evidence type="ECO:0000259" key="3">
    <source>
        <dbReference type="PROSITE" id="PS51462"/>
    </source>
</evidence>
<dbReference type="RefSeq" id="WP_212519506.1">
    <property type="nucleotide sequence ID" value="NZ_JAGSOH010000054.1"/>
</dbReference>
<comment type="caution">
    <text evidence="4">The sequence shown here is derived from an EMBL/GenBank/DDBJ whole genome shotgun (WGS) entry which is preliminary data.</text>
</comment>
<dbReference type="GO" id="GO:0006753">
    <property type="term" value="P:nucleoside phosphate metabolic process"/>
    <property type="evidence" value="ECO:0007669"/>
    <property type="project" value="TreeGrafter"/>
</dbReference>
<dbReference type="EMBL" id="JAGSOH010000054">
    <property type="protein sequence ID" value="MBR7828330.1"/>
    <property type="molecule type" value="Genomic_DNA"/>
</dbReference>
<dbReference type="InterPro" id="IPR000086">
    <property type="entry name" value="NUDIX_hydrolase_dom"/>
</dbReference>
<evidence type="ECO:0000256" key="1">
    <source>
        <dbReference type="ARBA" id="ARBA00001946"/>
    </source>
</evidence>
<dbReference type="InterPro" id="IPR015797">
    <property type="entry name" value="NUDIX_hydrolase-like_dom_sf"/>
</dbReference>
<keyword evidence="2 4" id="KW-0378">Hydrolase</keyword>
<organism evidence="4 5">
    <name type="scientific">Actinospica acidithermotolerans</name>
    <dbReference type="NCBI Taxonomy" id="2828514"/>
    <lineage>
        <taxon>Bacteria</taxon>
        <taxon>Bacillati</taxon>
        <taxon>Actinomycetota</taxon>
        <taxon>Actinomycetes</taxon>
        <taxon>Catenulisporales</taxon>
        <taxon>Actinospicaceae</taxon>
        <taxon>Actinospica</taxon>
    </lineage>
</organism>
<dbReference type="Gene3D" id="3.90.79.10">
    <property type="entry name" value="Nucleoside Triphosphate Pyrophosphohydrolase"/>
    <property type="match status" value="1"/>
</dbReference>
<dbReference type="AlphaFoldDB" id="A0A941IHA5"/>
<reference evidence="4" key="1">
    <citation type="submission" date="2021-04" db="EMBL/GenBank/DDBJ databases">
        <title>Genome based classification of Actinospica acidithermotolerans sp. nov., an actinobacterium isolated from an Indonesian hot spring.</title>
        <authorList>
            <person name="Kusuma A.B."/>
            <person name="Putra K.E."/>
            <person name="Nafisah S."/>
            <person name="Loh J."/>
            <person name="Nouioui I."/>
            <person name="Goodfellow M."/>
        </authorList>
    </citation>
    <scope>NUCLEOTIDE SEQUENCE</scope>
    <source>
        <strain evidence="4">MGRD01-02</strain>
    </source>
</reference>